<sequence>MIINNLKIAYRNLIRNKGFSLINISGLAIGMACTILLLLWVNHEMSYNKFHKDPEQVFQVANYQTWNGRKNAMPNLPGPLIDVLKEKYPEVEYATHFNPWGEKLLLEYNGVRQYANIQCADPDFFQIFNFPLIQGNKETCLNDIGSIVLTEKSANKIFGKENPIGKVVKIDNRQPLTVTAVVENPPTNSTIQFEYLVTFEMMKRYNKWLDSWGSHNFFGYAKIAKGTDISNLNERLDQFYTEHVEEESKKSVFVFPLLKRHLYSLEYKPSKITKVRMYFLIAIFILIIACFNFMNLSTARAAKRAKEIGMKKTIGATYPQLIRQFLGESLLITLIAANFAIILAHFFLPQFNTLMSRQLEINYASGEFWLVILLVTAFTGLIAGAYPAFYLSSFNPIMVLKGTHTGGKGSSKFRRTLTVLQFILASSLLICTLTIVLQTKFLSNMDIGMNVNNVVMVNVNQEMHKKIETIKSELQSNAIVESVSFGSHIPYQVFNNGWGWEWEGKDPNYTPLVTYPSVDADFLDVFQIEMAEGRFFNKENPAADSMCVVVNEKFAKIMSDESVVDNTMRSGDMDYRIIGVVKDYNCTPNNRKLQPVLMQMTQNINCLFVRYTAGNSMKTVSKLEEVCSKYNPDFPVVHLFLNDHYSQLFDSERMTIRTLLYASLLAIIVSCLGLFGLASFNAEERTKEIGVRKVLGASMGQLIMIFGKDFSKWILISTIISWPITYYAMEKWFEDYPYRIDFPFWLFGAVLFILLVVSLITIGYQSWKTATKNPVISLKYE</sequence>
<feature type="domain" description="ABC3 transporter permease C-terminal" evidence="7">
    <location>
        <begin position="280"/>
        <end position="396"/>
    </location>
</feature>
<comment type="subcellular location">
    <subcellularLocation>
        <location evidence="1">Cell membrane</location>
        <topology evidence="1">Multi-pass membrane protein</topology>
    </subcellularLocation>
</comment>
<dbReference type="PROSITE" id="PS51257">
    <property type="entry name" value="PROKAR_LIPOPROTEIN"/>
    <property type="match status" value="1"/>
</dbReference>
<evidence type="ECO:0000256" key="4">
    <source>
        <dbReference type="ARBA" id="ARBA00022989"/>
    </source>
</evidence>
<dbReference type="RefSeq" id="WP_171594681.1">
    <property type="nucleotide sequence ID" value="NZ_RZNH01000007.1"/>
</dbReference>
<keyword evidence="5 6" id="KW-0472">Membrane</keyword>
<evidence type="ECO:0000256" key="2">
    <source>
        <dbReference type="ARBA" id="ARBA00022475"/>
    </source>
</evidence>
<name>A0ABX1WTJ7_9BACT</name>
<dbReference type="Pfam" id="PF02687">
    <property type="entry name" value="FtsX"/>
    <property type="match status" value="2"/>
</dbReference>
<feature type="domain" description="ABC3 transporter permease C-terminal" evidence="7">
    <location>
        <begin position="662"/>
        <end position="774"/>
    </location>
</feature>
<dbReference type="PANTHER" id="PTHR30572">
    <property type="entry name" value="MEMBRANE COMPONENT OF TRANSPORTER-RELATED"/>
    <property type="match status" value="1"/>
</dbReference>
<feature type="transmembrane region" description="Helical" evidence="6">
    <location>
        <begin position="330"/>
        <end position="348"/>
    </location>
</feature>
<evidence type="ECO:0000256" key="3">
    <source>
        <dbReference type="ARBA" id="ARBA00022692"/>
    </source>
</evidence>
<dbReference type="PANTHER" id="PTHR30572:SF18">
    <property type="entry name" value="ABC-TYPE MACROLIDE FAMILY EXPORT SYSTEM PERMEASE COMPONENT 2"/>
    <property type="match status" value="1"/>
</dbReference>
<feature type="domain" description="MacB-like periplasmic core" evidence="8">
    <location>
        <begin position="417"/>
        <end position="621"/>
    </location>
</feature>
<dbReference type="Pfam" id="PF12704">
    <property type="entry name" value="MacB_PCD"/>
    <property type="match status" value="2"/>
</dbReference>
<evidence type="ECO:0000259" key="7">
    <source>
        <dbReference type="Pfam" id="PF02687"/>
    </source>
</evidence>
<organism evidence="9 10">
    <name type="scientific">Marinifilum caeruleilacunae</name>
    <dbReference type="NCBI Taxonomy" id="2499076"/>
    <lineage>
        <taxon>Bacteria</taxon>
        <taxon>Pseudomonadati</taxon>
        <taxon>Bacteroidota</taxon>
        <taxon>Bacteroidia</taxon>
        <taxon>Marinilabiliales</taxon>
        <taxon>Marinifilaceae</taxon>
    </lineage>
</organism>
<dbReference type="InterPro" id="IPR050250">
    <property type="entry name" value="Macrolide_Exporter_MacB"/>
</dbReference>
<feature type="transmembrane region" description="Helical" evidence="6">
    <location>
        <begin position="702"/>
        <end position="724"/>
    </location>
</feature>
<evidence type="ECO:0000256" key="1">
    <source>
        <dbReference type="ARBA" id="ARBA00004651"/>
    </source>
</evidence>
<feature type="transmembrane region" description="Helical" evidence="6">
    <location>
        <begin position="277"/>
        <end position="296"/>
    </location>
</feature>
<evidence type="ECO:0000256" key="6">
    <source>
        <dbReference type="SAM" id="Phobius"/>
    </source>
</evidence>
<keyword evidence="4 6" id="KW-1133">Transmembrane helix</keyword>
<proteinExistence type="predicted"/>
<feature type="transmembrane region" description="Helical" evidence="6">
    <location>
        <begin position="417"/>
        <end position="437"/>
    </location>
</feature>
<dbReference type="InterPro" id="IPR025857">
    <property type="entry name" value="MacB_PCD"/>
</dbReference>
<accession>A0ABX1WTJ7</accession>
<evidence type="ECO:0000256" key="5">
    <source>
        <dbReference type="ARBA" id="ARBA00023136"/>
    </source>
</evidence>
<feature type="domain" description="MacB-like periplasmic core" evidence="8">
    <location>
        <begin position="20"/>
        <end position="238"/>
    </location>
</feature>
<protein>
    <submittedName>
        <fullName evidence="9">FtsX-like permease family protein</fullName>
    </submittedName>
</protein>
<comment type="caution">
    <text evidence="9">The sequence shown here is derived from an EMBL/GenBank/DDBJ whole genome shotgun (WGS) entry which is preliminary data.</text>
</comment>
<keyword evidence="3 6" id="KW-0812">Transmembrane</keyword>
<evidence type="ECO:0000313" key="9">
    <source>
        <dbReference type="EMBL" id="NOU59402.1"/>
    </source>
</evidence>
<dbReference type="Proteomes" id="UP000732105">
    <property type="component" value="Unassembled WGS sequence"/>
</dbReference>
<dbReference type="InterPro" id="IPR003838">
    <property type="entry name" value="ABC3_permease_C"/>
</dbReference>
<feature type="transmembrane region" description="Helical" evidence="6">
    <location>
        <begin position="659"/>
        <end position="681"/>
    </location>
</feature>
<evidence type="ECO:0000313" key="10">
    <source>
        <dbReference type="Proteomes" id="UP000732105"/>
    </source>
</evidence>
<keyword evidence="10" id="KW-1185">Reference proteome</keyword>
<feature type="transmembrane region" description="Helical" evidence="6">
    <location>
        <begin position="21"/>
        <end position="41"/>
    </location>
</feature>
<keyword evidence="2" id="KW-1003">Cell membrane</keyword>
<dbReference type="EMBL" id="RZNH01000007">
    <property type="protein sequence ID" value="NOU59402.1"/>
    <property type="molecule type" value="Genomic_DNA"/>
</dbReference>
<evidence type="ECO:0000259" key="8">
    <source>
        <dbReference type="Pfam" id="PF12704"/>
    </source>
</evidence>
<gene>
    <name evidence="9" type="ORF">ELS83_06205</name>
</gene>
<feature type="transmembrane region" description="Helical" evidence="6">
    <location>
        <begin position="368"/>
        <end position="391"/>
    </location>
</feature>
<feature type="transmembrane region" description="Helical" evidence="6">
    <location>
        <begin position="744"/>
        <end position="764"/>
    </location>
</feature>
<reference evidence="9 10" key="1">
    <citation type="submission" date="2018-12" db="EMBL/GenBank/DDBJ databases">
        <title>Marinifilum JC070 sp. nov., a marine bacterium isolated from Yongle Blue Hole in the South China Sea.</title>
        <authorList>
            <person name="Fu T."/>
        </authorList>
    </citation>
    <scope>NUCLEOTIDE SEQUENCE [LARGE SCALE GENOMIC DNA]</scope>
    <source>
        <strain evidence="9 10">JC070</strain>
    </source>
</reference>